<evidence type="ECO:0000313" key="1">
    <source>
        <dbReference type="EMBL" id="MDP9838138.1"/>
    </source>
</evidence>
<proteinExistence type="predicted"/>
<name>A0ABT9PUI9_9HYPH</name>
<dbReference type="EMBL" id="JAUSRF010000009">
    <property type="protein sequence ID" value="MDP9838138.1"/>
    <property type="molecule type" value="Genomic_DNA"/>
</dbReference>
<keyword evidence="2" id="KW-1185">Reference proteome</keyword>
<dbReference type="RefSeq" id="WP_306835698.1">
    <property type="nucleotide sequence ID" value="NZ_JAUSRF010000009.1"/>
</dbReference>
<protein>
    <submittedName>
        <fullName evidence="1">Uncharacterized protein</fullName>
    </submittedName>
</protein>
<sequence>MGIAYNSMFSTGAAVLEADFVFEIPQFSASCDDAQAGITAVFASRPDHCRRLDIKARDLARRNPRMPRRQVWHIALVDLITEARDNFPPQEFVIQTDLGDGAIAIDTIVSAEKLRAKRLLAELMETPAEAAERLAVREARTDAFTVRAHGQIVSALLFGVK</sequence>
<evidence type="ECO:0000313" key="2">
    <source>
        <dbReference type="Proteomes" id="UP001241472"/>
    </source>
</evidence>
<gene>
    <name evidence="1" type="ORF">J2T09_002905</name>
</gene>
<accession>A0ABT9PUI9</accession>
<dbReference type="Proteomes" id="UP001241472">
    <property type="component" value="Unassembled WGS sequence"/>
</dbReference>
<organism evidence="1 2">
    <name type="scientific">Neorhizobium huautlense</name>
    <dbReference type="NCBI Taxonomy" id="67774"/>
    <lineage>
        <taxon>Bacteria</taxon>
        <taxon>Pseudomonadati</taxon>
        <taxon>Pseudomonadota</taxon>
        <taxon>Alphaproteobacteria</taxon>
        <taxon>Hyphomicrobiales</taxon>
        <taxon>Rhizobiaceae</taxon>
        <taxon>Rhizobium/Agrobacterium group</taxon>
        <taxon>Neorhizobium</taxon>
    </lineage>
</organism>
<comment type="caution">
    <text evidence="1">The sequence shown here is derived from an EMBL/GenBank/DDBJ whole genome shotgun (WGS) entry which is preliminary data.</text>
</comment>
<reference evidence="1 2" key="1">
    <citation type="submission" date="2023-07" db="EMBL/GenBank/DDBJ databases">
        <title>Sorghum-associated microbial communities from plants grown in Nebraska, USA.</title>
        <authorList>
            <person name="Schachtman D."/>
        </authorList>
    </citation>
    <scope>NUCLEOTIDE SEQUENCE [LARGE SCALE GENOMIC DNA]</scope>
    <source>
        <strain evidence="1 2">DS1307</strain>
    </source>
</reference>